<reference evidence="2" key="1">
    <citation type="submission" date="2019-03" db="EMBL/GenBank/DDBJ databases">
        <title>WGS assembly of Setaria viridis.</title>
        <authorList>
            <person name="Huang P."/>
            <person name="Jenkins J."/>
            <person name="Grimwood J."/>
            <person name="Barry K."/>
            <person name="Healey A."/>
            <person name="Mamidi S."/>
            <person name="Sreedasyam A."/>
            <person name="Shu S."/>
            <person name="Feldman M."/>
            <person name="Wu J."/>
            <person name="Yu Y."/>
            <person name="Chen C."/>
            <person name="Johnson J."/>
            <person name="Rokhsar D."/>
            <person name="Baxter I."/>
            <person name="Schmutz J."/>
            <person name="Brutnell T."/>
            <person name="Kellogg E."/>
        </authorList>
    </citation>
    <scope>NUCLEOTIDE SEQUENCE [LARGE SCALE GENOMIC DNA]</scope>
</reference>
<gene>
    <name evidence="2" type="ORF">SEVIR_8G119701v2</name>
</gene>
<dbReference type="EMBL" id="CM016559">
    <property type="protein sequence ID" value="TKW00585.1"/>
    <property type="molecule type" value="Genomic_DNA"/>
</dbReference>
<proteinExistence type="predicted"/>
<protein>
    <submittedName>
        <fullName evidence="2">Uncharacterized protein</fullName>
    </submittedName>
</protein>
<dbReference type="AlphaFoldDB" id="A0A4U6TI36"/>
<dbReference type="Gramene" id="TKW00585">
    <property type="protein sequence ID" value="TKW00585"/>
    <property type="gene ID" value="SEVIR_8G119701v2"/>
</dbReference>
<evidence type="ECO:0000313" key="2">
    <source>
        <dbReference type="EMBL" id="TKW00585.1"/>
    </source>
</evidence>
<sequence>MKCMIWDYVVLLCYSRLNAVDLTPSLFYSPKDVPIIIPQTDRITTPFSDLVQYWTFCTN</sequence>
<keyword evidence="1" id="KW-0732">Signal</keyword>
<organism evidence="2 3">
    <name type="scientific">Setaria viridis</name>
    <name type="common">Green bristlegrass</name>
    <name type="synonym">Setaria italica subsp. viridis</name>
    <dbReference type="NCBI Taxonomy" id="4556"/>
    <lineage>
        <taxon>Eukaryota</taxon>
        <taxon>Viridiplantae</taxon>
        <taxon>Streptophyta</taxon>
        <taxon>Embryophyta</taxon>
        <taxon>Tracheophyta</taxon>
        <taxon>Spermatophyta</taxon>
        <taxon>Magnoliopsida</taxon>
        <taxon>Liliopsida</taxon>
        <taxon>Poales</taxon>
        <taxon>Poaceae</taxon>
        <taxon>PACMAD clade</taxon>
        <taxon>Panicoideae</taxon>
        <taxon>Panicodae</taxon>
        <taxon>Paniceae</taxon>
        <taxon>Cenchrinae</taxon>
        <taxon>Setaria</taxon>
    </lineage>
</organism>
<accession>A0A4U6TI36</accession>
<dbReference type="Proteomes" id="UP000298652">
    <property type="component" value="Chromosome 8"/>
</dbReference>
<keyword evidence="3" id="KW-1185">Reference proteome</keyword>
<feature type="chain" id="PRO_5020203966" evidence="1">
    <location>
        <begin position="20"/>
        <end position="59"/>
    </location>
</feature>
<feature type="signal peptide" evidence="1">
    <location>
        <begin position="1"/>
        <end position="19"/>
    </location>
</feature>
<evidence type="ECO:0000256" key="1">
    <source>
        <dbReference type="SAM" id="SignalP"/>
    </source>
</evidence>
<evidence type="ECO:0000313" key="3">
    <source>
        <dbReference type="Proteomes" id="UP000298652"/>
    </source>
</evidence>
<name>A0A4U6TI36_SETVI</name>